<gene>
    <name evidence="1" type="ORF">KDAU_28200</name>
</gene>
<accession>A0A401ZF25</accession>
<dbReference type="Proteomes" id="UP000287224">
    <property type="component" value="Unassembled WGS sequence"/>
</dbReference>
<dbReference type="RefSeq" id="WP_126596528.1">
    <property type="nucleotide sequence ID" value="NZ_BIFQ01000001.1"/>
</dbReference>
<proteinExistence type="predicted"/>
<evidence type="ECO:0008006" key="3">
    <source>
        <dbReference type="Google" id="ProtNLM"/>
    </source>
</evidence>
<dbReference type="OrthoDB" id="150975at2"/>
<protein>
    <recommendedName>
        <fullName evidence="3">Immunity protein 52 domain-containing protein</fullName>
    </recommendedName>
</protein>
<keyword evidence="2" id="KW-1185">Reference proteome</keyword>
<reference evidence="2" key="1">
    <citation type="submission" date="2018-12" db="EMBL/GenBank/DDBJ databases">
        <title>Tengunoibacter tsumagoiensis gen. nov., sp. nov., Dictyobacter kobayashii sp. nov., D. alpinus sp. nov., and D. joshuensis sp. nov. and description of Dictyobacteraceae fam. nov. within the order Ktedonobacterales isolated from Tengu-no-mugimeshi.</title>
        <authorList>
            <person name="Wang C.M."/>
            <person name="Zheng Y."/>
            <person name="Sakai Y."/>
            <person name="Toyoda A."/>
            <person name="Minakuchi Y."/>
            <person name="Abe K."/>
            <person name="Yokota A."/>
            <person name="Yabe S."/>
        </authorList>
    </citation>
    <scope>NUCLEOTIDE SEQUENCE [LARGE SCALE GENOMIC DNA]</scope>
    <source>
        <strain evidence="2">S-27</strain>
    </source>
</reference>
<dbReference type="AlphaFoldDB" id="A0A401ZF25"/>
<evidence type="ECO:0000313" key="2">
    <source>
        <dbReference type="Proteomes" id="UP000287224"/>
    </source>
</evidence>
<name>A0A401ZF25_9CHLR</name>
<organism evidence="1 2">
    <name type="scientific">Dictyobacter aurantiacus</name>
    <dbReference type="NCBI Taxonomy" id="1936993"/>
    <lineage>
        <taxon>Bacteria</taxon>
        <taxon>Bacillati</taxon>
        <taxon>Chloroflexota</taxon>
        <taxon>Ktedonobacteria</taxon>
        <taxon>Ktedonobacterales</taxon>
        <taxon>Dictyobacteraceae</taxon>
        <taxon>Dictyobacter</taxon>
    </lineage>
</organism>
<sequence length="214" mass="25286">MEDFIWLRFFLRSLDEFYDTEHWQQFFTFLREKGYTLSSTATGSEDLLSEIQAFVQQRDGIFSIDVSGALEFRIDIVPEEGYMLLDAEAENQFSIEEEGFTAYQAWLELLKEVYTFWHPLMVYQFNENRHNVTRDNIVSNQHLNWLYDIAIYSPQLVDAIGCERLLSAPAWRIDELDDGAIMVVPEEHYYLPREHHYRDVAQHLGFVVPPLSNE</sequence>
<evidence type="ECO:0000313" key="1">
    <source>
        <dbReference type="EMBL" id="GCE05491.1"/>
    </source>
</evidence>
<dbReference type="EMBL" id="BIFQ01000001">
    <property type="protein sequence ID" value="GCE05491.1"/>
    <property type="molecule type" value="Genomic_DNA"/>
</dbReference>
<comment type="caution">
    <text evidence="1">The sequence shown here is derived from an EMBL/GenBank/DDBJ whole genome shotgun (WGS) entry which is preliminary data.</text>
</comment>